<evidence type="ECO:0000313" key="4">
    <source>
        <dbReference type="Proteomes" id="UP000009131"/>
    </source>
</evidence>
<reference evidence="3 4" key="2">
    <citation type="journal article" date="2012" name="Open Biol.">
        <title>Characteristics of nucleosomes and linker DNA regions on the genome of the basidiomycete Mixia osmundae revealed by mono- and dinucleosome mapping.</title>
        <authorList>
            <person name="Nishida H."/>
            <person name="Kondo S."/>
            <person name="Matsumoto T."/>
            <person name="Suzuki Y."/>
            <person name="Yoshikawa H."/>
            <person name="Taylor T.D."/>
            <person name="Sugiyama J."/>
        </authorList>
    </citation>
    <scope>NUCLEOTIDE SEQUENCE [LARGE SCALE GENOMIC DNA]</scope>
    <source>
        <strain evidence="4">CBS 9802 / IAM 14324 / JCM 22182 / KY 12970</strain>
    </source>
</reference>
<feature type="compositionally biased region" description="Basic and acidic residues" evidence="1">
    <location>
        <begin position="89"/>
        <end position="101"/>
    </location>
</feature>
<proteinExistence type="predicted"/>
<organism evidence="3 4">
    <name type="scientific">Mixia osmundae (strain CBS 9802 / IAM 14324 / JCM 22182 / KY 12970)</name>
    <dbReference type="NCBI Taxonomy" id="764103"/>
    <lineage>
        <taxon>Eukaryota</taxon>
        <taxon>Fungi</taxon>
        <taxon>Dikarya</taxon>
        <taxon>Basidiomycota</taxon>
        <taxon>Pucciniomycotina</taxon>
        <taxon>Mixiomycetes</taxon>
        <taxon>Mixiales</taxon>
        <taxon>Mixiaceae</taxon>
        <taxon>Mixia</taxon>
    </lineage>
</organism>
<dbReference type="Proteomes" id="UP000009131">
    <property type="component" value="Unassembled WGS sequence"/>
</dbReference>
<dbReference type="InterPro" id="IPR036047">
    <property type="entry name" value="F-box-like_dom_sf"/>
</dbReference>
<feature type="region of interest" description="Disordered" evidence="1">
    <location>
        <begin position="291"/>
        <end position="322"/>
    </location>
</feature>
<evidence type="ECO:0000256" key="1">
    <source>
        <dbReference type="SAM" id="MobiDB-lite"/>
    </source>
</evidence>
<dbReference type="Gene3D" id="1.20.1280.50">
    <property type="match status" value="1"/>
</dbReference>
<feature type="compositionally biased region" description="Low complexity" evidence="1">
    <location>
        <begin position="132"/>
        <end position="143"/>
    </location>
</feature>
<dbReference type="SUPFAM" id="SSF81383">
    <property type="entry name" value="F-box domain"/>
    <property type="match status" value="1"/>
</dbReference>
<dbReference type="STRING" id="764103.G7E7D3"/>
<gene>
    <name evidence="3" type="primary">Mo05431</name>
    <name evidence="3" type="ORF">E5Q_05431</name>
</gene>
<dbReference type="HOGENOM" id="CLU_074638_0_0_1"/>
<reference evidence="3 4" key="1">
    <citation type="journal article" date="2011" name="J. Gen. Appl. Microbiol.">
        <title>Draft genome sequencing of the enigmatic basidiomycete Mixia osmundae.</title>
        <authorList>
            <person name="Nishida H."/>
            <person name="Nagatsuka Y."/>
            <person name="Sugiyama J."/>
        </authorList>
    </citation>
    <scope>NUCLEOTIDE SEQUENCE [LARGE SCALE GENOMIC DNA]</scope>
    <source>
        <strain evidence="4">CBS 9802 / IAM 14324 / JCM 22182 / KY 12970</strain>
    </source>
</reference>
<dbReference type="eggNOG" id="ENOG502S93V">
    <property type="taxonomic scope" value="Eukaryota"/>
</dbReference>
<feature type="domain" description="F-box" evidence="2">
    <location>
        <begin position="167"/>
        <end position="194"/>
    </location>
</feature>
<sequence>MGCQQIGKRSMRNGTQFREGGISAGRRYALLNATYPLSLSVRQSRSCSWPLPVLLLLRRAAMPDLLQEALTRAAEQHAHLSPPQSAHARLSDHRSDAGVHSDEDDTVTPLHSRAVSRTGTPRAGTPRGGSRAGSRSGSPTRSSSARKRQQERAKKESSLDPLLRFKHELSLKIFGQLEIEDLLTCRQVSKKWKASQTLNYCWYIECNDSTYIDPDEKPSWTRKDAKQDWAARYRSIHRRDDLDYADARDAEYERARAEGYLTPKEQREAKWAEESDQLTAGVDKLAMREHYKGLKNSKPKGKGGQRGPARDVTAWEETYDST</sequence>
<dbReference type="AlphaFoldDB" id="G7E7D3"/>
<accession>G7E7D3</accession>
<dbReference type="EMBL" id="BABT02000163">
    <property type="protein sequence ID" value="GAA98743.1"/>
    <property type="molecule type" value="Genomic_DNA"/>
</dbReference>
<keyword evidence="4" id="KW-1185">Reference proteome</keyword>
<name>G7E7D3_MIXOS</name>
<evidence type="ECO:0000259" key="2">
    <source>
        <dbReference type="Pfam" id="PF12937"/>
    </source>
</evidence>
<protein>
    <recommendedName>
        <fullName evidence="2">F-box domain-containing protein</fullName>
    </recommendedName>
</protein>
<feature type="compositionally biased region" description="Low complexity" evidence="1">
    <location>
        <begin position="116"/>
        <end position="125"/>
    </location>
</feature>
<feature type="region of interest" description="Disordered" evidence="1">
    <location>
        <begin position="74"/>
        <end position="159"/>
    </location>
</feature>
<feature type="compositionally biased region" description="Basic residues" evidence="1">
    <location>
        <begin position="293"/>
        <end position="303"/>
    </location>
</feature>
<comment type="caution">
    <text evidence="3">The sequence shown here is derived from an EMBL/GenBank/DDBJ whole genome shotgun (WGS) entry which is preliminary data.</text>
</comment>
<dbReference type="InterPro" id="IPR001810">
    <property type="entry name" value="F-box_dom"/>
</dbReference>
<dbReference type="OrthoDB" id="6419443at2759"/>
<feature type="compositionally biased region" description="Basic and acidic residues" evidence="1">
    <location>
        <begin position="148"/>
        <end position="159"/>
    </location>
</feature>
<dbReference type="Pfam" id="PF12937">
    <property type="entry name" value="F-box-like"/>
    <property type="match status" value="1"/>
</dbReference>
<evidence type="ECO:0000313" key="3">
    <source>
        <dbReference type="EMBL" id="GAA98743.1"/>
    </source>
</evidence>
<dbReference type="InParanoid" id="G7E7D3"/>